<dbReference type="OMA" id="FFGIQKH"/>
<dbReference type="SMART" id="SM00668">
    <property type="entry name" value="CTLH"/>
    <property type="match status" value="1"/>
</dbReference>
<dbReference type="PANTHER" id="PTHR19863:SF5">
    <property type="entry name" value="WD REPEAT-CONTAINING PROTEIN 47"/>
    <property type="match status" value="1"/>
</dbReference>
<reference evidence="5" key="3">
    <citation type="submission" date="2015-06" db="UniProtKB">
        <authorList>
            <consortium name="EnsemblProtists"/>
        </authorList>
    </citation>
    <scope>IDENTIFICATION</scope>
</reference>
<dbReference type="InterPro" id="IPR054080">
    <property type="entry name" value="TPR1-like_2nd"/>
</dbReference>
<evidence type="ECO:0000256" key="2">
    <source>
        <dbReference type="ARBA" id="ARBA00022737"/>
    </source>
</evidence>
<dbReference type="EMBL" id="JH993062">
    <property type="protein sequence ID" value="EKX37220.1"/>
    <property type="molecule type" value="Genomic_DNA"/>
</dbReference>
<dbReference type="OrthoDB" id="286888at2759"/>
<gene>
    <name evidence="4" type="ORF">GUITHDRAFT_155025</name>
</gene>
<dbReference type="EnsemblProtists" id="EKX37220">
    <property type="protein sequence ID" value="EKX37220"/>
    <property type="gene ID" value="GUITHDRAFT_155025"/>
</dbReference>
<evidence type="ECO:0000313" key="4">
    <source>
        <dbReference type="EMBL" id="EKX37220.1"/>
    </source>
</evidence>
<protein>
    <recommendedName>
        <fullName evidence="3">CTLH domain-containing protein</fullName>
    </recommendedName>
</protein>
<dbReference type="PaxDb" id="55529-EKX37220"/>
<dbReference type="Pfam" id="PF21889">
    <property type="entry name" value="TPR1-like_2nd"/>
    <property type="match status" value="1"/>
</dbReference>
<dbReference type="InterPro" id="IPR006594">
    <property type="entry name" value="LisH"/>
</dbReference>
<proteinExistence type="predicted"/>
<dbReference type="InterPro" id="IPR006595">
    <property type="entry name" value="CTLH_C"/>
</dbReference>
<dbReference type="eggNOG" id="ENOG502RXP6">
    <property type="taxonomic scope" value="Eukaryota"/>
</dbReference>
<feature type="domain" description="CTLH" evidence="3">
    <location>
        <begin position="43"/>
        <end position="98"/>
    </location>
</feature>
<sequence>MQVKLADKDVALLVMGYLQDRGWLSAMTAMEEESGFQMEDYGKELNFLRKLVLRGEWKNAEEFIRPLQSSVKEDYARVLFAVRKQQFLELLDDAESRPELPELVKVLKGLEELCSRSEFKELCFFLTLSDLREHGDYRSWTVSRGRYDTFQSMLKDLHPLYGSLPDPNSTRLHSGRRLQLLLERAVLHQASQVAGRNGEKLLDALAATGVTSIPLPVLHDVSPADFEADTM</sequence>
<accession>L1IN44</accession>
<reference evidence="6" key="2">
    <citation type="submission" date="2012-11" db="EMBL/GenBank/DDBJ databases">
        <authorList>
            <person name="Kuo A."/>
            <person name="Curtis B.A."/>
            <person name="Tanifuji G."/>
            <person name="Burki F."/>
            <person name="Gruber A."/>
            <person name="Irimia M."/>
            <person name="Maruyama S."/>
            <person name="Arias M.C."/>
            <person name="Ball S.G."/>
            <person name="Gile G.H."/>
            <person name="Hirakawa Y."/>
            <person name="Hopkins J.F."/>
            <person name="Rensing S.A."/>
            <person name="Schmutz J."/>
            <person name="Symeonidi A."/>
            <person name="Elias M."/>
            <person name="Eveleigh R.J."/>
            <person name="Herman E.K."/>
            <person name="Klute M.J."/>
            <person name="Nakayama T."/>
            <person name="Obornik M."/>
            <person name="Reyes-Prieto A."/>
            <person name="Armbrust E.V."/>
            <person name="Aves S.J."/>
            <person name="Beiko R.G."/>
            <person name="Coutinho P."/>
            <person name="Dacks J.B."/>
            <person name="Durnford D.G."/>
            <person name="Fast N.M."/>
            <person name="Green B.R."/>
            <person name="Grisdale C."/>
            <person name="Hempe F."/>
            <person name="Henrissat B."/>
            <person name="Hoppner M.P."/>
            <person name="Ishida K.-I."/>
            <person name="Kim E."/>
            <person name="Koreny L."/>
            <person name="Kroth P.G."/>
            <person name="Liu Y."/>
            <person name="Malik S.-B."/>
            <person name="Maier U.G."/>
            <person name="McRose D."/>
            <person name="Mock T."/>
            <person name="Neilson J.A."/>
            <person name="Onodera N.T."/>
            <person name="Poole A.M."/>
            <person name="Pritham E.J."/>
            <person name="Richards T.A."/>
            <person name="Rocap G."/>
            <person name="Roy S.W."/>
            <person name="Sarai C."/>
            <person name="Schaack S."/>
            <person name="Shirato S."/>
            <person name="Slamovits C.H."/>
            <person name="Spencer D.F."/>
            <person name="Suzuki S."/>
            <person name="Worden A.Z."/>
            <person name="Zauner S."/>
            <person name="Barry K."/>
            <person name="Bell C."/>
            <person name="Bharti A.K."/>
            <person name="Crow J.A."/>
            <person name="Grimwood J."/>
            <person name="Kramer R."/>
            <person name="Lindquist E."/>
            <person name="Lucas S."/>
            <person name="Salamov A."/>
            <person name="McFadden G.I."/>
            <person name="Lane C.E."/>
            <person name="Keeling P.J."/>
            <person name="Gray M.W."/>
            <person name="Grigoriev I.V."/>
            <person name="Archibald J.M."/>
        </authorList>
    </citation>
    <scope>NUCLEOTIDE SEQUENCE</scope>
    <source>
        <strain evidence="6">CCMP2712</strain>
    </source>
</reference>
<evidence type="ECO:0000313" key="5">
    <source>
        <dbReference type="EnsemblProtists" id="EKX37220"/>
    </source>
</evidence>
<dbReference type="InterPro" id="IPR040067">
    <property type="entry name" value="WDR47"/>
</dbReference>
<keyword evidence="1" id="KW-0853">WD repeat</keyword>
<name>L1IN44_GUITC</name>
<evidence type="ECO:0000256" key="1">
    <source>
        <dbReference type="ARBA" id="ARBA00022574"/>
    </source>
</evidence>
<dbReference type="KEGG" id="gtt:GUITHDRAFT_155025"/>
<feature type="non-terminal residue" evidence="4">
    <location>
        <position position="231"/>
    </location>
</feature>
<dbReference type="PANTHER" id="PTHR19863">
    <property type="entry name" value="NEMITIN (NEURONAL ENRICHED MAP INTERACTING PROTEIN) HOMOLOG"/>
    <property type="match status" value="1"/>
</dbReference>
<reference evidence="4 6" key="1">
    <citation type="journal article" date="2012" name="Nature">
        <title>Algal genomes reveal evolutionary mosaicism and the fate of nucleomorphs.</title>
        <authorList>
            <consortium name="DOE Joint Genome Institute"/>
            <person name="Curtis B.A."/>
            <person name="Tanifuji G."/>
            <person name="Burki F."/>
            <person name="Gruber A."/>
            <person name="Irimia M."/>
            <person name="Maruyama S."/>
            <person name="Arias M.C."/>
            <person name="Ball S.G."/>
            <person name="Gile G.H."/>
            <person name="Hirakawa Y."/>
            <person name="Hopkins J.F."/>
            <person name="Kuo A."/>
            <person name="Rensing S.A."/>
            <person name="Schmutz J."/>
            <person name="Symeonidi A."/>
            <person name="Elias M."/>
            <person name="Eveleigh R.J."/>
            <person name="Herman E.K."/>
            <person name="Klute M.J."/>
            <person name="Nakayama T."/>
            <person name="Obornik M."/>
            <person name="Reyes-Prieto A."/>
            <person name="Armbrust E.V."/>
            <person name="Aves S.J."/>
            <person name="Beiko R.G."/>
            <person name="Coutinho P."/>
            <person name="Dacks J.B."/>
            <person name="Durnford D.G."/>
            <person name="Fast N.M."/>
            <person name="Green B.R."/>
            <person name="Grisdale C.J."/>
            <person name="Hempel F."/>
            <person name="Henrissat B."/>
            <person name="Hoppner M.P."/>
            <person name="Ishida K."/>
            <person name="Kim E."/>
            <person name="Koreny L."/>
            <person name="Kroth P.G."/>
            <person name="Liu Y."/>
            <person name="Malik S.B."/>
            <person name="Maier U.G."/>
            <person name="McRose D."/>
            <person name="Mock T."/>
            <person name="Neilson J.A."/>
            <person name="Onodera N.T."/>
            <person name="Poole A.M."/>
            <person name="Pritham E.J."/>
            <person name="Richards T.A."/>
            <person name="Rocap G."/>
            <person name="Roy S.W."/>
            <person name="Sarai C."/>
            <person name="Schaack S."/>
            <person name="Shirato S."/>
            <person name="Slamovits C.H."/>
            <person name="Spencer D.F."/>
            <person name="Suzuki S."/>
            <person name="Worden A.Z."/>
            <person name="Zauner S."/>
            <person name="Barry K."/>
            <person name="Bell C."/>
            <person name="Bharti A.K."/>
            <person name="Crow J.A."/>
            <person name="Grimwood J."/>
            <person name="Kramer R."/>
            <person name="Lindquist E."/>
            <person name="Lucas S."/>
            <person name="Salamov A."/>
            <person name="McFadden G.I."/>
            <person name="Lane C.E."/>
            <person name="Keeling P.J."/>
            <person name="Gray M.W."/>
            <person name="Grigoriev I.V."/>
            <person name="Archibald J.M."/>
        </authorList>
    </citation>
    <scope>NUCLEOTIDE SEQUENCE</scope>
    <source>
        <strain evidence="4 6">CCMP2712</strain>
    </source>
</reference>
<dbReference type="PROSITE" id="PS50897">
    <property type="entry name" value="CTLH"/>
    <property type="match status" value="1"/>
</dbReference>
<evidence type="ECO:0000259" key="3">
    <source>
        <dbReference type="PROSITE" id="PS50897"/>
    </source>
</evidence>
<dbReference type="Proteomes" id="UP000011087">
    <property type="component" value="Unassembled WGS sequence"/>
</dbReference>
<dbReference type="HOGENOM" id="CLU_1202551_0_0_1"/>
<dbReference type="PROSITE" id="PS50896">
    <property type="entry name" value="LISH"/>
    <property type="match status" value="1"/>
</dbReference>
<dbReference type="AlphaFoldDB" id="L1IN44"/>
<dbReference type="RefSeq" id="XP_005824200.1">
    <property type="nucleotide sequence ID" value="XM_005824143.1"/>
</dbReference>
<keyword evidence="2" id="KW-0677">Repeat</keyword>
<dbReference type="GeneID" id="17293997"/>
<organism evidence="4">
    <name type="scientific">Guillardia theta (strain CCMP2712)</name>
    <name type="common">Cryptophyte</name>
    <dbReference type="NCBI Taxonomy" id="905079"/>
    <lineage>
        <taxon>Eukaryota</taxon>
        <taxon>Cryptophyceae</taxon>
        <taxon>Pyrenomonadales</taxon>
        <taxon>Geminigeraceae</taxon>
        <taxon>Guillardia</taxon>
    </lineage>
</organism>
<dbReference type="STRING" id="905079.L1IN44"/>
<keyword evidence="6" id="KW-1185">Reference proteome</keyword>
<evidence type="ECO:0000313" key="6">
    <source>
        <dbReference type="Proteomes" id="UP000011087"/>
    </source>
</evidence>